<dbReference type="GO" id="GO:0016020">
    <property type="term" value="C:membrane"/>
    <property type="evidence" value="ECO:0007669"/>
    <property type="project" value="UniProtKB-SubCell"/>
</dbReference>
<keyword evidence="5" id="KW-0443">Lipid metabolism</keyword>
<proteinExistence type="predicted"/>
<dbReference type="InterPro" id="IPR000462">
    <property type="entry name" value="CDP-OH_P_trans"/>
</dbReference>
<dbReference type="InParanoid" id="A0A078AEJ1"/>
<feature type="transmembrane region" description="Helical" evidence="8">
    <location>
        <begin position="147"/>
        <end position="168"/>
    </location>
</feature>
<accession>A0A078AEJ1</accession>
<feature type="transmembrane region" description="Helical" evidence="8">
    <location>
        <begin position="14"/>
        <end position="34"/>
    </location>
</feature>
<dbReference type="OrthoDB" id="10251079at2759"/>
<evidence type="ECO:0000256" key="4">
    <source>
        <dbReference type="ARBA" id="ARBA00022989"/>
    </source>
</evidence>
<keyword evidence="4 8" id="KW-1133">Transmembrane helix</keyword>
<dbReference type="EMBL" id="CCKQ01009221">
    <property type="protein sequence ID" value="CDW80689.1"/>
    <property type="molecule type" value="Genomic_DNA"/>
</dbReference>
<feature type="transmembrane region" description="Helical" evidence="8">
    <location>
        <begin position="77"/>
        <end position="96"/>
    </location>
</feature>
<evidence type="ECO:0000256" key="2">
    <source>
        <dbReference type="ARBA" id="ARBA00022679"/>
    </source>
</evidence>
<feature type="transmembrane region" description="Helical" evidence="8">
    <location>
        <begin position="108"/>
        <end position="127"/>
    </location>
</feature>
<evidence type="ECO:0000313" key="10">
    <source>
        <dbReference type="Proteomes" id="UP000039865"/>
    </source>
</evidence>
<evidence type="ECO:0000256" key="1">
    <source>
        <dbReference type="ARBA" id="ARBA00004141"/>
    </source>
</evidence>
<keyword evidence="3 8" id="KW-0812">Transmembrane</keyword>
<keyword evidence="2 9" id="KW-0808">Transferase</keyword>
<evidence type="ECO:0000256" key="6">
    <source>
        <dbReference type="ARBA" id="ARBA00023136"/>
    </source>
</evidence>
<protein>
    <submittedName>
        <fullName evidence="9">Cdp-diacylglycerol-inositol 3-phosphatidyltransferase</fullName>
    </submittedName>
</protein>
<keyword evidence="7" id="KW-1208">Phospholipid metabolism</keyword>
<reference evidence="9 10" key="1">
    <citation type="submission" date="2014-06" db="EMBL/GenBank/DDBJ databases">
        <authorList>
            <person name="Swart Estienne"/>
        </authorList>
    </citation>
    <scope>NUCLEOTIDE SEQUENCE [LARGE SCALE GENOMIC DNA]</scope>
    <source>
        <strain evidence="9 10">130c</strain>
    </source>
</reference>
<organism evidence="9 10">
    <name type="scientific">Stylonychia lemnae</name>
    <name type="common">Ciliate</name>
    <dbReference type="NCBI Taxonomy" id="5949"/>
    <lineage>
        <taxon>Eukaryota</taxon>
        <taxon>Sar</taxon>
        <taxon>Alveolata</taxon>
        <taxon>Ciliophora</taxon>
        <taxon>Intramacronucleata</taxon>
        <taxon>Spirotrichea</taxon>
        <taxon>Stichotrichia</taxon>
        <taxon>Sporadotrichida</taxon>
        <taxon>Oxytrichidae</taxon>
        <taxon>Stylonychinae</taxon>
        <taxon>Stylonychia</taxon>
    </lineage>
</organism>
<evidence type="ECO:0000256" key="5">
    <source>
        <dbReference type="ARBA" id="ARBA00023098"/>
    </source>
</evidence>
<evidence type="ECO:0000256" key="7">
    <source>
        <dbReference type="ARBA" id="ARBA00023264"/>
    </source>
</evidence>
<evidence type="ECO:0000256" key="8">
    <source>
        <dbReference type="SAM" id="Phobius"/>
    </source>
</evidence>
<keyword evidence="10" id="KW-1185">Reference proteome</keyword>
<evidence type="ECO:0000256" key="3">
    <source>
        <dbReference type="ARBA" id="ARBA00022692"/>
    </source>
</evidence>
<dbReference type="PANTHER" id="PTHR15362:SF4">
    <property type="entry name" value="CDP-DIACYLGLYCEROL--INOSITOL 3-PHOSPHATIDYLTRANSFERASE"/>
    <property type="match status" value="1"/>
</dbReference>
<feature type="transmembrane region" description="Helical" evidence="8">
    <location>
        <begin position="46"/>
        <end position="65"/>
    </location>
</feature>
<keyword evidence="6 8" id="KW-0472">Membrane</keyword>
<dbReference type="GO" id="GO:0005794">
    <property type="term" value="C:Golgi apparatus"/>
    <property type="evidence" value="ECO:0007669"/>
    <property type="project" value="TreeGrafter"/>
</dbReference>
<name>A0A078AEJ1_STYLE</name>
<comment type="subcellular location">
    <subcellularLocation>
        <location evidence="1">Membrane</location>
        <topology evidence="1">Multi-pass membrane protein</topology>
    </subcellularLocation>
</comment>
<gene>
    <name evidence="9" type="primary">Contig19592.g20774</name>
    <name evidence="9" type="ORF">STYLEM_9692</name>
</gene>
<dbReference type="GO" id="GO:0003881">
    <property type="term" value="F:CDP-diacylglycerol-inositol 3-phosphatidyltransferase activity"/>
    <property type="evidence" value="ECO:0007669"/>
    <property type="project" value="TreeGrafter"/>
</dbReference>
<dbReference type="Pfam" id="PF01066">
    <property type="entry name" value="CDP-OH_P_transf"/>
    <property type="match status" value="1"/>
</dbReference>
<dbReference type="AlphaFoldDB" id="A0A078AEJ1"/>
<dbReference type="Proteomes" id="UP000039865">
    <property type="component" value="Unassembled WGS sequence"/>
</dbReference>
<dbReference type="PANTHER" id="PTHR15362">
    <property type="entry name" value="PHOSPHATIDYLINOSITOL SYNTHASE"/>
    <property type="match status" value="1"/>
</dbReference>
<sequence length="239" mass="26818">MSKHQSKSENLAEVAFYVPNVLGYVRFFAIVASWKFAMTDPVKFTILYAICYFLGAIDGTVAKVLKQCSFFGAQMDILMNRFATESLIFAVLKLGITNIQNDSEKMKFTLLFGSLFLSDFVSNWFQVFSSYLIDQPSHKSSNPVLSILLKIFTFPVVNFAITTLSEAYTYSFYLSFFPDQYKVLSSHPQYELLLKVALAGAVLKNIQNFIHLSAASLRIVGIDVKQKNEAAAAQGKKTN</sequence>
<dbReference type="Gene3D" id="1.20.120.1760">
    <property type="match status" value="1"/>
</dbReference>
<dbReference type="InterPro" id="IPR043130">
    <property type="entry name" value="CDP-OH_PTrfase_TM_dom"/>
</dbReference>
<dbReference type="GO" id="GO:0006661">
    <property type="term" value="P:phosphatidylinositol biosynthetic process"/>
    <property type="evidence" value="ECO:0007669"/>
    <property type="project" value="TreeGrafter"/>
</dbReference>
<evidence type="ECO:0000313" key="9">
    <source>
        <dbReference type="EMBL" id="CDW80689.1"/>
    </source>
</evidence>